<evidence type="ECO:0000313" key="2">
    <source>
        <dbReference type="EnsemblMetazoa" id="CLYHEMP002830.1"/>
    </source>
</evidence>
<dbReference type="EnsemblMetazoa" id="CLYHEMT002830.1">
    <property type="protein sequence ID" value="CLYHEMP002830.1"/>
    <property type="gene ID" value="CLYHEMG002830"/>
</dbReference>
<dbReference type="GeneID" id="136817914"/>
<dbReference type="RefSeq" id="XP_066930356.1">
    <property type="nucleotide sequence ID" value="XM_067074255.1"/>
</dbReference>
<feature type="compositionally biased region" description="Basic and acidic residues" evidence="1">
    <location>
        <begin position="302"/>
        <end position="311"/>
    </location>
</feature>
<feature type="compositionally biased region" description="Polar residues" evidence="1">
    <location>
        <begin position="543"/>
        <end position="559"/>
    </location>
</feature>
<organism evidence="2 3">
    <name type="scientific">Clytia hemisphaerica</name>
    <dbReference type="NCBI Taxonomy" id="252671"/>
    <lineage>
        <taxon>Eukaryota</taxon>
        <taxon>Metazoa</taxon>
        <taxon>Cnidaria</taxon>
        <taxon>Hydrozoa</taxon>
        <taxon>Hydroidolina</taxon>
        <taxon>Leptothecata</taxon>
        <taxon>Obeliida</taxon>
        <taxon>Clytiidae</taxon>
        <taxon>Clytia</taxon>
    </lineage>
</organism>
<evidence type="ECO:0000313" key="3">
    <source>
        <dbReference type="Proteomes" id="UP000594262"/>
    </source>
</evidence>
<feature type="region of interest" description="Disordered" evidence="1">
    <location>
        <begin position="298"/>
        <end position="363"/>
    </location>
</feature>
<evidence type="ECO:0000256" key="1">
    <source>
        <dbReference type="SAM" id="MobiDB-lite"/>
    </source>
</evidence>
<feature type="compositionally biased region" description="Polar residues" evidence="1">
    <location>
        <begin position="715"/>
        <end position="731"/>
    </location>
</feature>
<accession>A0A7M5WIW6</accession>
<keyword evidence="3" id="KW-1185">Reference proteome</keyword>
<dbReference type="AlphaFoldDB" id="A0A7M5WIW6"/>
<protein>
    <submittedName>
        <fullName evidence="2">Uncharacterized protein</fullName>
    </submittedName>
</protein>
<name>A0A7M5WIW6_9CNID</name>
<dbReference type="Proteomes" id="UP000594262">
    <property type="component" value="Unplaced"/>
</dbReference>
<sequence length="775" mass="87266">MSRSARARKKKANEAETEMVEFIKGQPLKTRNGSKEERVLTEKQKHELHRHDVYLLHEKVYEMDLFRQHFYEHNKKFVETIKKDYTSIESFQATQQIEKAMELILERHIEVDDYIKCQALDVKTAIKALRNVWTANKQINPNEISHLGQLFQLLSKFEYLRSKQLQKEEEEDKGTPESGLKTKIVEPKKNKAFVDEEEADTSKMVKKKYTDAYKRFNTLCDYISMQDGLILECIDLVEGAPIAMPTLSPRTIQDASDSSHAAGNTAMDTGSQLAKIESANVICQLQKKSVVKFNLDLSNDESPQKSREHGMHQSRPGSTSPVQASLGPVKSKPRLKKLPSGIQRKVSTTKSKPNLTSATSIHSRESTLIKKKVSTIRCKPNLTETKSRDCESFSSPKEILSKPLPSSARKFTKDIPNNLISSKSNQDGIAGSRSSKIPVRISTVISDRVISPKDSTEPICRPLSSPALEFHQIHNKEFLNKTRRSLLEISPSNANATKNELMNETPGHDASYIPFLPIFKGPATCQTIGISKLKPIVNQQTDSQLETDSLKPSDTSVEDSQTDRNPKKVFMEKMPRYESIHSSGYGSSLPKQRPVLPKIPHTGNTENQLEEPAYNHAPLRGILKQSKISKDVLQLSDPTVRPRRASTVHRQVIQPNIVSMAPPTHSYQPNKKLTKLPQIPRRLKGVAIGTPPKIPHPPSDPKPKRQGSNHRRDIQASNTRLGPIQSSTISRGSLHPSVRPKGFHPPTQSDPQRFGALKDGFQHNITYFHNPRNFQ</sequence>
<reference evidence="2" key="1">
    <citation type="submission" date="2021-01" db="UniProtKB">
        <authorList>
            <consortium name="EnsemblMetazoa"/>
        </authorList>
    </citation>
    <scope>IDENTIFICATION</scope>
</reference>
<feature type="region of interest" description="Disordered" evidence="1">
    <location>
        <begin position="686"/>
        <end position="756"/>
    </location>
</feature>
<feature type="region of interest" description="Disordered" evidence="1">
    <location>
        <begin position="543"/>
        <end position="566"/>
    </location>
</feature>
<feature type="region of interest" description="Disordered" evidence="1">
    <location>
        <begin position="660"/>
        <end position="679"/>
    </location>
</feature>
<feature type="compositionally biased region" description="Polar residues" evidence="1">
    <location>
        <begin position="345"/>
        <end position="361"/>
    </location>
</feature>
<proteinExistence type="predicted"/>